<evidence type="ECO:0000256" key="6">
    <source>
        <dbReference type="ARBA" id="ARBA00022989"/>
    </source>
</evidence>
<keyword evidence="5 9" id="KW-0812">Transmembrane</keyword>
<dbReference type="PANTHER" id="PTHR32024:SF2">
    <property type="entry name" value="TRK SYSTEM POTASSIUM UPTAKE PROTEIN TRKG-RELATED"/>
    <property type="match status" value="1"/>
</dbReference>
<feature type="transmembrane region" description="Helical" evidence="9">
    <location>
        <begin position="71"/>
        <end position="89"/>
    </location>
</feature>
<sequence length="505" mass="53314">MRHILDLPVLVILLGISALAMFLPAAHAVVLRDHDIGRAFFYSGTILLVLSGMIGLATANHQPRNAARSHLMALAMAYLVLPLALALPFDQAIPDTSYVNAWFEMLSSFTTTGASLYDQPERLAPSLHLWRALVGWLGGFFILVMAMAVLAPLNLGGLEVVTGRTPGRGDRQSGIVTRVADPSERLTRFTVILLPAYAGLTVALWVLLLILGDDGMGALCRAMGTLSTSGISCDAGRAGGQAGVAGEAVMAVFFVFALSRRTLPGSFVTGRHDPLLRDPELRLAGVIVGVVMITLFLRHWLAAFQLADGTDLPGVGSAIWGSAFTALSYLTTTGYVSQEWSDVRLWSGLQSPGLILLGLAIVGGGVATTAGGVKLFRVYALFRHGERELEKLIHPNSVGGAGQSARRLRREGAYLAWIFFMLFAMSIAVGVGALALAGIDFENGLILTLAALTTTGQLAQTAGASPISYAGLSDAAKLILAGAMVLGRVEMLALLALVVPSGWRN</sequence>
<dbReference type="Proteomes" id="UP000309450">
    <property type="component" value="Unassembled WGS sequence"/>
</dbReference>
<keyword evidence="4" id="KW-1003">Cell membrane</keyword>
<protein>
    <submittedName>
        <fullName evidence="10">TrkH family potassium uptake protein</fullName>
    </submittedName>
</protein>
<evidence type="ECO:0000256" key="2">
    <source>
        <dbReference type="ARBA" id="ARBA00009137"/>
    </source>
</evidence>
<feature type="transmembrane region" description="Helical" evidence="9">
    <location>
        <begin position="39"/>
        <end position="59"/>
    </location>
</feature>
<evidence type="ECO:0000313" key="10">
    <source>
        <dbReference type="EMBL" id="THD83197.1"/>
    </source>
</evidence>
<dbReference type="Pfam" id="PF02386">
    <property type="entry name" value="TrkH"/>
    <property type="match status" value="2"/>
</dbReference>
<keyword evidence="7" id="KW-0406">Ion transport</keyword>
<comment type="similarity">
    <text evidence="2">Belongs to the TrkH potassium transport family.</text>
</comment>
<dbReference type="GO" id="GO:0008324">
    <property type="term" value="F:monoatomic cation transmembrane transporter activity"/>
    <property type="evidence" value="ECO:0007669"/>
    <property type="project" value="InterPro"/>
</dbReference>
<gene>
    <name evidence="10" type="ORF">E7811_13110</name>
</gene>
<feature type="transmembrane region" description="Helical" evidence="9">
    <location>
        <begin position="281"/>
        <end position="301"/>
    </location>
</feature>
<evidence type="ECO:0000256" key="3">
    <source>
        <dbReference type="ARBA" id="ARBA00022448"/>
    </source>
</evidence>
<accession>A0A4S3MM41</accession>
<feature type="transmembrane region" description="Helical" evidence="9">
    <location>
        <begin position="414"/>
        <end position="439"/>
    </location>
</feature>
<dbReference type="GO" id="GO:0005886">
    <property type="term" value="C:plasma membrane"/>
    <property type="evidence" value="ECO:0007669"/>
    <property type="project" value="UniProtKB-SubCell"/>
</dbReference>
<comment type="subcellular location">
    <subcellularLocation>
        <location evidence="1">Cell membrane</location>
        <topology evidence="1">Multi-pass membrane protein</topology>
    </subcellularLocation>
</comment>
<keyword evidence="3" id="KW-0813">Transport</keyword>
<dbReference type="AlphaFoldDB" id="A0A4S3MM41"/>
<evidence type="ECO:0000256" key="7">
    <source>
        <dbReference type="ARBA" id="ARBA00023065"/>
    </source>
</evidence>
<feature type="transmembrane region" description="Helical" evidence="9">
    <location>
        <begin position="478"/>
        <end position="499"/>
    </location>
</feature>
<comment type="caution">
    <text evidence="10">The sequence shown here is derived from an EMBL/GenBank/DDBJ whole genome shotgun (WGS) entry which is preliminary data.</text>
</comment>
<dbReference type="OrthoDB" id="7818483at2"/>
<keyword evidence="11" id="KW-1185">Reference proteome</keyword>
<evidence type="ECO:0000256" key="1">
    <source>
        <dbReference type="ARBA" id="ARBA00004651"/>
    </source>
</evidence>
<evidence type="ECO:0000256" key="5">
    <source>
        <dbReference type="ARBA" id="ARBA00022692"/>
    </source>
</evidence>
<reference evidence="10 11" key="1">
    <citation type="submission" date="2019-04" db="EMBL/GenBank/DDBJ databases">
        <title>Draft genome sequence of Gemmobacter aestuarii sp. nov.</title>
        <authorList>
            <person name="Hameed A."/>
            <person name="Lin S.-Y."/>
            <person name="Shahina M."/>
            <person name="Lai W.-A."/>
            <person name="Young C.-C."/>
        </authorList>
    </citation>
    <scope>NUCLEOTIDE SEQUENCE [LARGE SCALE GENOMIC DNA]</scope>
    <source>
        <strain evidence="10 11">CC-PW-75</strain>
    </source>
</reference>
<dbReference type="GO" id="GO:0030001">
    <property type="term" value="P:metal ion transport"/>
    <property type="evidence" value="ECO:0007669"/>
    <property type="project" value="UniProtKB-ARBA"/>
</dbReference>
<evidence type="ECO:0000256" key="8">
    <source>
        <dbReference type="ARBA" id="ARBA00023136"/>
    </source>
</evidence>
<feature type="transmembrane region" description="Helical" evidence="9">
    <location>
        <begin position="189"/>
        <end position="211"/>
    </location>
</feature>
<evidence type="ECO:0000313" key="11">
    <source>
        <dbReference type="Proteomes" id="UP000309450"/>
    </source>
</evidence>
<dbReference type="PANTHER" id="PTHR32024">
    <property type="entry name" value="TRK SYSTEM POTASSIUM UPTAKE PROTEIN TRKG-RELATED"/>
    <property type="match status" value="1"/>
</dbReference>
<evidence type="ECO:0000256" key="9">
    <source>
        <dbReference type="SAM" id="Phobius"/>
    </source>
</evidence>
<dbReference type="InterPro" id="IPR003445">
    <property type="entry name" value="Cat_transpt"/>
</dbReference>
<keyword evidence="6 9" id="KW-1133">Transmembrane helix</keyword>
<keyword evidence="8 9" id="KW-0472">Membrane</keyword>
<organism evidence="10 11">
    <name type="scientific">Aliigemmobacter aestuarii</name>
    <dbReference type="NCBI Taxonomy" id="1445661"/>
    <lineage>
        <taxon>Bacteria</taxon>
        <taxon>Pseudomonadati</taxon>
        <taxon>Pseudomonadota</taxon>
        <taxon>Alphaproteobacteria</taxon>
        <taxon>Rhodobacterales</taxon>
        <taxon>Paracoccaceae</taxon>
        <taxon>Aliigemmobacter</taxon>
    </lineage>
</organism>
<evidence type="ECO:0000256" key="4">
    <source>
        <dbReference type="ARBA" id="ARBA00022475"/>
    </source>
</evidence>
<dbReference type="EMBL" id="SSND01000003">
    <property type="protein sequence ID" value="THD83197.1"/>
    <property type="molecule type" value="Genomic_DNA"/>
</dbReference>
<name>A0A4S3MM41_9RHOB</name>
<feature type="transmembrane region" description="Helical" evidence="9">
    <location>
        <begin position="7"/>
        <end position="27"/>
    </location>
</feature>
<feature type="transmembrane region" description="Helical" evidence="9">
    <location>
        <begin position="354"/>
        <end position="376"/>
    </location>
</feature>
<feature type="transmembrane region" description="Helical" evidence="9">
    <location>
        <begin position="129"/>
        <end position="151"/>
    </location>
</feature>
<proteinExistence type="inferred from homology"/>